<sequence length="40" mass="4523">MDSPHFTGLKISSTTDTPIIWRLQLLLLPRKDIPDSSESI</sequence>
<dbReference type="Proteomes" id="UP000267352">
    <property type="component" value="Segment"/>
</dbReference>
<name>A0A2I6SCM7_9VIRU</name>
<proteinExistence type="predicted"/>
<accession>A0A2I6SCM7</accession>
<protein>
    <submittedName>
        <fullName evidence="1">WSSV566</fullName>
    </submittedName>
</protein>
<reference evidence="1" key="1">
    <citation type="submission" date="2017-12" db="EMBL/GenBank/DDBJ databases">
        <authorList>
            <person name="Katneni V.K."/>
            <person name="Shekhar M.S."/>
            <person name="Otta S.K."/>
            <person name="Karthic K."/>
            <person name="Jangam A.K."/>
            <person name="Gopikrishna G."/>
            <person name="Vijayan K.K."/>
        </authorList>
    </citation>
    <scope>NUCLEOTIDE SEQUENCE [LARGE SCALE GENOMIC DNA]</scope>
    <source>
        <strain evidence="1">IN_AP4RU</strain>
    </source>
</reference>
<reference evidence="1" key="2">
    <citation type="journal article" date="2018" name="Genome Announc.">
        <title>First Report of a Complete Genome Sequence of White spot syndrome virus from India.</title>
        <authorList>
            <person name="Vinaya Kumar K."/>
            <person name="Shekhar M.S."/>
            <person name="Otta S.K."/>
            <person name="Karthic K."/>
            <person name="Ashok Kumar J."/>
            <person name="Gopikrishna G."/>
            <person name="Vijayan K.K."/>
        </authorList>
    </citation>
    <scope>NUCLEOTIDE SEQUENCE</scope>
    <source>
        <strain evidence="1">IN_AP4RU</strain>
    </source>
</reference>
<dbReference type="EMBL" id="MG702567">
    <property type="protein sequence ID" value="AUO15292.1"/>
    <property type="molecule type" value="Genomic_DNA"/>
</dbReference>
<evidence type="ECO:0000313" key="1">
    <source>
        <dbReference type="EMBL" id="AUO15292.1"/>
    </source>
</evidence>
<organism evidence="1">
    <name type="scientific">White spot syndrome virus</name>
    <dbReference type="NCBI Taxonomy" id="342409"/>
    <lineage>
        <taxon>Viruses</taxon>
        <taxon>Viruses incertae sedis</taxon>
        <taxon>Naldaviricetes</taxon>
        <taxon>Nimaviridae</taxon>
        <taxon>Whispovirus</taxon>
    </lineage>
</organism>